<organism evidence="7 8">
    <name type="scientific">Haloferula chungangensis</name>
    <dbReference type="NCBI Taxonomy" id="1048331"/>
    <lineage>
        <taxon>Bacteria</taxon>
        <taxon>Pseudomonadati</taxon>
        <taxon>Verrucomicrobiota</taxon>
        <taxon>Verrucomicrobiia</taxon>
        <taxon>Verrucomicrobiales</taxon>
        <taxon>Verrucomicrobiaceae</taxon>
        <taxon>Haloferula</taxon>
    </lineage>
</organism>
<evidence type="ECO:0000256" key="5">
    <source>
        <dbReference type="RuleBase" id="RU004478"/>
    </source>
</evidence>
<comment type="similarity">
    <text evidence="1 3 5">Belongs to the GrpE family.</text>
</comment>
<dbReference type="Gene3D" id="3.90.20.20">
    <property type="match status" value="1"/>
</dbReference>
<keyword evidence="8" id="KW-1185">Reference proteome</keyword>
<feature type="compositionally biased region" description="Acidic residues" evidence="6">
    <location>
        <begin position="18"/>
        <end position="38"/>
    </location>
</feature>
<comment type="subunit">
    <text evidence="3">Homodimer.</text>
</comment>
<comment type="function">
    <text evidence="3 4">Participates actively in the response to hyperosmotic and heat shock by preventing the aggregation of stress-denatured proteins, in association with DnaK and GrpE. It is the nucleotide exchange factor for DnaK and may function as a thermosensor. Unfolded proteins bind initially to DnaJ; upon interaction with the DnaJ-bound protein, DnaK hydrolyzes its bound ATP, resulting in the formation of a stable complex. GrpE releases ADP from DnaK; ATP binding to DnaK triggers the release of the substrate protein, thus completing the reaction cycle. Several rounds of ATP-dependent interactions between DnaJ, DnaK and GrpE are required for fully efficient folding.</text>
</comment>
<keyword evidence="3 4" id="KW-0346">Stress response</keyword>
<feature type="compositionally biased region" description="Basic and acidic residues" evidence="6">
    <location>
        <begin position="1"/>
        <end position="17"/>
    </location>
</feature>
<accession>A0ABW2L1B0</accession>
<dbReference type="PANTHER" id="PTHR21237">
    <property type="entry name" value="GRPE PROTEIN"/>
    <property type="match status" value="1"/>
</dbReference>
<dbReference type="Pfam" id="PF01025">
    <property type="entry name" value="GrpE"/>
    <property type="match status" value="1"/>
</dbReference>
<dbReference type="InterPro" id="IPR009012">
    <property type="entry name" value="GrpE_head"/>
</dbReference>
<dbReference type="SUPFAM" id="SSF51064">
    <property type="entry name" value="Head domain of nucleotide exchange factor GrpE"/>
    <property type="match status" value="1"/>
</dbReference>
<comment type="caution">
    <text evidence="7">The sequence shown here is derived from an EMBL/GenBank/DDBJ whole genome shotgun (WGS) entry which is preliminary data.</text>
</comment>
<dbReference type="InterPro" id="IPR013805">
    <property type="entry name" value="GrpE_CC"/>
</dbReference>
<dbReference type="CDD" id="cd00446">
    <property type="entry name" value="GrpE"/>
    <property type="match status" value="1"/>
</dbReference>
<feature type="region of interest" description="Disordered" evidence="6">
    <location>
        <begin position="1"/>
        <end position="40"/>
    </location>
</feature>
<comment type="subcellular location">
    <subcellularLocation>
        <location evidence="3">Cytoplasm</location>
    </subcellularLocation>
</comment>
<keyword evidence="2 3" id="KW-0143">Chaperone</keyword>
<keyword evidence="3" id="KW-0963">Cytoplasm</keyword>
<evidence type="ECO:0000256" key="6">
    <source>
        <dbReference type="SAM" id="MobiDB-lite"/>
    </source>
</evidence>
<evidence type="ECO:0000313" key="7">
    <source>
        <dbReference type="EMBL" id="MFC7336121.1"/>
    </source>
</evidence>
<gene>
    <name evidence="3 7" type="primary">grpE</name>
    <name evidence="7" type="ORF">ACFQY0_02940</name>
</gene>
<reference evidence="8" key="1">
    <citation type="journal article" date="2019" name="Int. J. Syst. Evol. Microbiol.">
        <title>The Global Catalogue of Microorganisms (GCM) 10K type strain sequencing project: providing services to taxonomists for standard genome sequencing and annotation.</title>
        <authorList>
            <consortium name="The Broad Institute Genomics Platform"/>
            <consortium name="The Broad Institute Genome Sequencing Center for Infectious Disease"/>
            <person name="Wu L."/>
            <person name="Ma J."/>
        </authorList>
    </citation>
    <scope>NUCLEOTIDE SEQUENCE [LARGE SCALE GENOMIC DNA]</scope>
    <source>
        <strain evidence="8">CGMCC 4.1467</strain>
    </source>
</reference>
<name>A0ABW2L1B0_9BACT</name>
<dbReference type="RefSeq" id="WP_379708920.1">
    <property type="nucleotide sequence ID" value="NZ_JBHTBS010000001.1"/>
</dbReference>
<proteinExistence type="inferred from homology"/>
<sequence length="191" mass="21394">MNSHDPDIEPAEEKEIEVSDQLEAAEEESSAGEGDDSAALEAEVMKWKELALRTAADHENYRKRAAREREEAVRYSNQSLLEELLPILDNFEMGMQAAAQDQSSMIYVGMDMVRKQLNEFLNSCGVTEIESEGKAFDPNVHEAVSQEVAEGVDDGQIIRVMRRGFMLRDRLLRPATVVVAQSAEESDSEEN</sequence>
<dbReference type="PROSITE" id="PS01071">
    <property type="entry name" value="GRPE"/>
    <property type="match status" value="1"/>
</dbReference>
<evidence type="ECO:0000313" key="8">
    <source>
        <dbReference type="Proteomes" id="UP001596472"/>
    </source>
</evidence>
<dbReference type="Gene3D" id="2.30.22.10">
    <property type="entry name" value="Head domain of nucleotide exchange factor GrpE"/>
    <property type="match status" value="1"/>
</dbReference>
<evidence type="ECO:0000256" key="2">
    <source>
        <dbReference type="ARBA" id="ARBA00023186"/>
    </source>
</evidence>
<dbReference type="InterPro" id="IPR000740">
    <property type="entry name" value="GrpE"/>
</dbReference>
<dbReference type="PRINTS" id="PR00773">
    <property type="entry name" value="GRPEPROTEIN"/>
</dbReference>
<dbReference type="SUPFAM" id="SSF58014">
    <property type="entry name" value="Coiled-coil domain of nucleotide exchange factor GrpE"/>
    <property type="match status" value="1"/>
</dbReference>
<protein>
    <recommendedName>
        <fullName evidence="3 4">Protein GrpE</fullName>
    </recommendedName>
    <alternativeName>
        <fullName evidence="3">HSP-70 cofactor</fullName>
    </alternativeName>
</protein>
<dbReference type="PANTHER" id="PTHR21237:SF23">
    <property type="entry name" value="GRPE PROTEIN HOMOLOG, MITOCHONDRIAL"/>
    <property type="match status" value="1"/>
</dbReference>
<dbReference type="HAMAP" id="MF_01151">
    <property type="entry name" value="GrpE"/>
    <property type="match status" value="1"/>
</dbReference>
<dbReference type="NCBIfam" id="NF010738">
    <property type="entry name" value="PRK14140.1"/>
    <property type="match status" value="1"/>
</dbReference>
<dbReference type="Proteomes" id="UP001596472">
    <property type="component" value="Unassembled WGS sequence"/>
</dbReference>
<evidence type="ECO:0000256" key="3">
    <source>
        <dbReference type="HAMAP-Rule" id="MF_01151"/>
    </source>
</evidence>
<dbReference type="EMBL" id="JBHTBS010000001">
    <property type="protein sequence ID" value="MFC7336121.1"/>
    <property type="molecule type" value="Genomic_DNA"/>
</dbReference>
<evidence type="ECO:0000256" key="1">
    <source>
        <dbReference type="ARBA" id="ARBA00009054"/>
    </source>
</evidence>
<evidence type="ECO:0000256" key="4">
    <source>
        <dbReference type="RuleBase" id="RU000639"/>
    </source>
</evidence>